<organism evidence="6 7">
    <name type="scientific">Streptomyces bohaiensis</name>
    <dbReference type="NCBI Taxonomy" id="1431344"/>
    <lineage>
        <taxon>Bacteria</taxon>
        <taxon>Bacillati</taxon>
        <taxon>Actinomycetota</taxon>
        <taxon>Actinomycetes</taxon>
        <taxon>Kitasatosporales</taxon>
        <taxon>Streptomycetaceae</taxon>
        <taxon>Streptomyces</taxon>
    </lineage>
</organism>
<accession>A0ABX1CJZ5</accession>
<evidence type="ECO:0000256" key="2">
    <source>
        <dbReference type="ARBA" id="ARBA00022840"/>
    </source>
</evidence>
<evidence type="ECO:0000256" key="1">
    <source>
        <dbReference type="ARBA" id="ARBA00022741"/>
    </source>
</evidence>
<dbReference type="Gene3D" id="3.40.50.300">
    <property type="entry name" value="P-loop containing nucleotide triphosphate hydrolases"/>
    <property type="match status" value="2"/>
</dbReference>
<protein>
    <submittedName>
        <fullName evidence="6">Cell division protein FtsK</fullName>
    </submittedName>
</protein>
<dbReference type="PROSITE" id="PS50901">
    <property type="entry name" value="FTSK"/>
    <property type="match status" value="1"/>
</dbReference>
<name>A0ABX1CJZ5_9ACTN</name>
<feature type="compositionally biased region" description="Low complexity" evidence="4">
    <location>
        <begin position="185"/>
        <end position="208"/>
    </location>
</feature>
<dbReference type="InterPro" id="IPR050206">
    <property type="entry name" value="FtsK/SpoIIIE/SftA"/>
</dbReference>
<feature type="domain" description="FtsK" evidence="5">
    <location>
        <begin position="372"/>
        <end position="594"/>
    </location>
</feature>
<dbReference type="Pfam" id="PF01580">
    <property type="entry name" value="FtsK_SpoIIIE"/>
    <property type="match status" value="1"/>
</dbReference>
<dbReference type="RefSeq" id="WP_280923933.1">
    <property type="nucleotide sequence ID" value="NZ_JAAVJC010000209.1"/>
</dbReference>
<dbReference type="PANTHER" id="PTHR22683:SF1">
    <property type="entry name" value="TYPE VII SECRETION SYSTEM PROTEIN ESSC"/>
    <property type="match status" value="1"/>
</dbReference>
<keyword evidence="6" id="KW-0131">Cell cycle</keyword>
<feature type="region of interest" description="Disordered" evidence="4">
    <location>
        <begin position="167"/>
        <end position="208"/>
    </location>
</feature>
<feature type="binding site" evidence="3">
    <location>
        <begin position="390"/>
        <end position="397"/>
    </location>
    <ligand>
        <name>ATP</name>
        <dbReference type="ChEBI" id="CHEBI:30616"/>
    </ligand>
</feature>
<feature type="non-terminal residue" evidence="6">
    <location>
        <position position="1"/>
    </location>
</feature>
<sequence length="662" mass="67480">RPRRGRSRAGPTGPTTSGRGTGRGRSHTPAAAPPDPATLLLAAVEVAAPLWERGGGHPELLAPRLGSAQHTDGPLDPVTLRLAAAGSLGLAGPLPRVRSVARALLAQLVALHPPGVVEVVTIAPGCADSWAWTGWLPHTRPTTQPCHRLLAFDESQARARVAELLGRLRDGDRTAPEGAAPPRLPAQARQSAAEPCRGTAGPTGTATGRRTVVVVDGEVTDERLRRELARLAAEGPAAGIHLICLAQAPPSTPASPVTRTLASAADRSPAFAACGLRAVLSGEVATSVRLIGPDGRAGAPATADGVSAAWAERLARALAPLREAVGSEAELTALPESARLLDVLRLPRVTPAALRERWTAGGLPLVLGAAVGGPLATDLVAAAGPVVVEGPARSGRTELLCSLATSLAAAAGPDRLSLLLIDGADEGLAPCAELPQVVDRLRTTDPVRMRTVAQSLRAELTRRAHLLGGPSPVTWQEDDPTTALLRVVGQRRAGEEEPPRAAAPPGGDGPLPHLVVVVDDMAALRAPALGAPGRPAAGSVVRVLEAVVRDGAALGVHLVSVGEAAPAPEALRIRLTGSPAGRAELVTPEGPLAFQVGRVTGRIPRTATLRPSVEPLDWARAGDAPARRTVRELGNGPTDVALLASAAARAAQGSATPAASPA</sequence>
<dbReference type="GO" id="GO:0051301">
    <property type="term" value="P:cell division"/>
    <property type="evidence" value="ECO:0007669"/>
    <property type="project" value="UniProtKB-KW"/>
</dbReference>
<evidence type="ECO:0000313" key="7">
    <source>
        <dbReference type="Proteomes" id="UP000727056"/>
    </source>
</evidence>
<dbReference type="InterPro" id="IPR027417">
    <property type="entry name" value="P-loop_NTPase"/>
</dbReference>
<proteinExistence type="predicted"/>
<evidence type="ECO:0000256" key="3">
    <source>
        <dbReference type="PROSITE-ProRule" id="PRU00289"/>
    </source>
</evidence>
<feature type="region of interest" description="Disordered" evidence="4">
    <location>
        <begin position="1"/>
        <end position="35"/>
    </location>
</feature>
<evidence type="ECO:0000256" key="4">
    <source>
        <dbReference type="SAM" id="MobiDB-lite"/>
    </source>
</evidence>
<keyword evidence="1 3" id="KW-0547">Nucleotide-binding</keyword>
<evidence type="ECO:0000313" key="6">
    <source>
        <dbReference type="EMBL" id="NJQ16894.1"/>
    </source>
</evidence>
<feature type="region of interest" description="Disordered" evidence="4">
    <location>
        <begin position="490"/>
        <end position="510"/>
    </location>
</feature>
<reference evidence="6 7" key="1">
    <citation type="submission" date="2020-03" db="EMBL/GenBank/DDBJ databases">
        <title>Draft genome of Streptomyces sp. ventii, isolated from the Axial Seamount in the Pacific Ocean, and resequencing of the two type strains Streptomyces lonarensis strain NCL 716 and Streptomyces bohaiensis strain 11A07.</title>
        <authorList>
            <person name="Loughran R.M."/>
            <person name="Pfannmuller K.M."/>
            <person name="Wasson B.J."/>
            <person name="Deadmond M.C."/>
            <person name="Paddock B.E."/>
            <person name="Koyack M.J."/>
            <person name="Gallegos D.A."/>
            <person name="Mitchell E.A."/>
            <person name="Ushijima B."/>
            <person name="Saw J.H."/>
            <person name="Mcphail K.L."/>
            <person name="Videau P."/>
        </authorList>
    </citation>
    <scope>NUCLEOTIDE SEQUENCE [LARGE SCALE GENOMIC DNA]</scope>
    <source>
        <strain evidence="6 7">11A07</strain>
    </source>
</reference>
<comment type="caution">
    <text evidence="6">The sequence shown here is derived from an EMBL/GenBank/DDBJ whole genome shotgun (WGS) entry which is preliminary data.</text>
</comment>
<keyword evidence="6" id="KW-0132">Cell division</keyword>
<keyword evidence="7" id="KW-1185">Reference proteome</keyword>
<evidence type="ECO:0000259" key="5">
    <source>
        <dbReference type="PROSITE" id="PS50901"/>
    </source>
</evidence>
<dbReference type="PANTHER" id="PTHR22683">
    <property type="entry name" value="SPORULATION PROTEIN RELATED"/>
    <property type="match status" value="1"/>
</dbReference>
<dbReference type="Proteomes" id="UP000727056">
    <property type="component" value="Unassembled WGS sequence"/>
</dbReference>
<dbReference type="InterPro" id="IPR002543">
    <property type="entry name" value="FtsK_dom"/>
</dbReference>
<feature type="compositionally biased region" description="Low complexity" evidence="4">
    <location>
        <begin position="8"/>
        <end position="18"/>
    </location>
</feature>
<dbReference type="EMBL" id="JAAVJC010000209">
    <property type="protein sequence ID" value="NJQ16894.1"/>
    <property type="molecule type" value="Genomic_DNA"/>
</dbReference>
<keyword evidence="2 3" id="KW-0067">ATP-binding</keyword>
<gene>
    <name evidence="6" type="ORF">HCN52_18630</name>
</gene>